<organism evidence="1 2">
    <name type="scientific">Cordyceps militaris</name>
    <name type="common">Caterpillar fungus</name>
    <name type="synonym">Clavaria militaris</name>
    <dbReference type="NCBI Taxonomy" id="73501"/>
    <lineage>
        <taxon>Eukaryota</taxon>
        <taxon>Fungi</taxon>
        <taxon>Dikarya</taxon>
        <taxon>Ascomycota</taxon>
        <taxon>Pezizomycotina</taxon>
        <taxon>Sordariomycetes</taxon>
        <taxon>Hypocreomycetidae</taxon>
        <taxon>Hypocreales</taxon>
        <taxon>Cordycipitaceae</taxon>
        <taxon>Cordyceps</taxon>
    </lineage>
</organism>
<name>A0A2H4SHK5_CORMI</name>
<gene>
    <name evidence="1" type="ORF">A9K55_008694</name>
</gene>
<keyword evidence="1" id="KW-0808">Transferase</keyword>
<dbReference type="AlphaFoldDB" id="A0A2H4SHK5"/>
<dbReference type="VEuPathDB" id="FungiDB:A9K55_008694"/>
<dbReference type="Proteomes" id="UP000323067">
    <property type="component" value="Chromosome vii"/>
</dbReference>
<sequence length="202" mass="23752">MQQDAPHQIYWTASNYERHYQLGETWFVKRQLSDEELPVDKHGQTIRPLWDTERLRNEFTATTGWTDAFCLEAHLRRDSAGKRPAGTRIAAVAAVAAQMTRFILPQLQGTRRRYIGSLGQFIPVLPPRRIYNRDSREWEQWWAHGDVFVYCHNNLSAKNIWIHPEHFKIMAAMHRSVLTRDLSFFDLEPSDLRDCVPVPHTR</sequence>
<accession>A0A2H4SHK5</accession>
<proteinExistence type="predicted"/>
<dbReference type="OrthoDB" id="2906425at2759"/>
<protein>
    <submittedName>
        <fullName evidence="1">Aminoglycoside phosphotransferase</fullName>
    </submittedName>
</protein>
<evidence type="ECO:0000313" key="1">
    <source>
        <dbReference type="EMBL" id="ATY62580.1"/>
    </source>
</evidence>
<dbReference type="GO" id="GO:0016740">
    <property type="term" value="F:transferase activity"/>
    <property type="evidence" value="ECO:0007669"/>
    <property type="project" value="UniProtKB-KW"/>
</dbReference>
<evidence type="ECO:0000313" key="2">
    <source>
        <dbReference type="Proteomes" id="UP000323067"/>
    </source>
</evidence>
<reference evidence="1 2" key="1">
    <citation type="journal article" date="2017" name="BMC Genomics">
        <title>Chromosome level assembly and secondary metabolite potential of the parasitic fungus Cordyceps militaris.</title>
        <authorList>
            <person name="Kramer G.J."/>
            <person name="Nodwell J.R."/>
        </authorList>
    </citation>
    <scope>NUCLEOTIDE SEQUENCE [LARGE SCALE GENOMIC DNA]</scope>
    <source>
        <strain evidence="1 2">ATCC 34164</strain>
    </source>
</reference>
<dbReference type="EMBL" id="CP023324">
    <property type="protein sequence ID" value="ATY62580.1"/>
    <property type="molecule type" value="Genomic_DNA"/>
</dbReference>